<sequence>MHAMAMALEIGVILRNPNACCSRSLFYMSHHYAILGLARPRTLPYTDDKIKYSAKLKYVKEVAENTGVTLASIQVAYGMMKDIGWCRMELHQYIPRKDGMEEITIIDPTIVQLVKSIKS</sequence>
<dbReference type="Proteomes" id="UP001177003">
    <property type="component" value="Chromosome 3"/>
</dbReference>
<dbReference type="AlphaFoldDB" id="A0AA36DX80"/>
<name>A0AA36DX80_LACSI</name>
<gene>
    <name evidence="1" type="ORF">LSALG_LOCUS14724</name>
</gene>
<accession>A0AA36DX80</accession>
<dbReference type="EMBL" id="OX465079">
    <property type="protein sequence ID" value="CAI9274660.1"/>
    <property type="molecule type" value="Genomic_DNA"/>
</dbReference>
<evidence type="ECO:0000313" key="1">
    <source>
        <dbReference type="EMBL" id="CAI9274660.1"/>
    </source>
</evidence>
<keyword evidence="2" id="KW-1185">Reference proteome</keyword>
<proteinExistence type="predicted"/>
<evidence type="ECO:0000313" key="2">
    <source>
        <dbReference type="Proteomes" id="UP001177003"/>
    </source>
</evidence>
<organism evidence="1 2">
    <name type="scientific">Lactuca saligna</name>
    <name type="common">Willowleaf lettuce</name>
    <dbReference type="NCBI Taxonomy" id="75948"/>
    <lineage>
        <taxon>Eukaryota</taxon>
        <taxon>Viridiplantae</taxon>
        <taxon>Streptophyta</taxon>
        <taxon>Embryophyta</taxon>
        <taxon>Tracheophyta</taxon>
        <taxon>Spermatophyta</taxon>
        <taxon>Magnoliopsida</taxon>
        <taxon>eudicotyledons</taxon>
        <taxon>Gunneridae</taxon>
        <taxon>Pentapetalae</taxon>
        <taxon>asterids</taxon>
        <taxon>campanulids</taxon>
        <taxon>Asterales</taxon>
        <taxon>Asteraceae</taxon>
        <taxon>Cichorioideae</taxon>
        <taxon>Cichorieae</taxon>
        <taxon>Lactucinae</taxon>
        <taxon>Lactuca</taxon>
    </lineage>
</organism>
<reference evidence="1" key="1">
    <citation type="submission" date="2023-04" db="EMBL/GenBank/DDBJ databases">
        <authorList>
            <person name="Vijverberg K."/>
            <person name="Xiong W."/>
            <person name="Schranz E."/>
        </authorList>
    </citation>
    <scope>NUCLEOTIDE SEQUENCE</scope>
</reference>
<evidence type="ECO:0008006" key="3">
    <source>
        <dbReference type="Google" id="ProtNLM"/>
    </source>
</evidence>
<protein>
    <recommendedName>
        <fullName evidence="3">NADP-dependent oxidoreductase domain-containing protein</fullName>
    </recommendedName>
</protein>